<evidence type="ECO:0000256" key="4">
    <source>
        <dbReference type="ARBA" id="ARBA00022989"/>
    </source>
</evidence>
<dbReference type="Pfam" id="PF09678">
    <property type="entry name" value="Caa3_CtaG"/>
    <property type="match status" value="1"/>
</dbReference>
<dbReference type="KEGG" id="psu:Psesu_1412"/>
<keyword evidence="4 6" id="KW-1133">Transmembrane helix</keyword>
<sequence>MCRPPGSLAEPWAPPGAWLLPPALLLALYLAGLWRLWRRAPGRGITPLEAAGFVAGILLLAFVLGGPLNAYARWSLGAHMAQHMLLLAVVPPLLLAGRAWAAISLALPRAVAGGLHRLLHPASTWLAARLGPATVAHAAVMVLWHLPGSLQAALASERLHEAMHASFLLAGLWFWSALWRRIRGQGAGPAPGVVATVSLMMVMGFLGALLTFAPRPLYPLYGFRAPEVGLEALADQQLAGLLMWVPSCLPYLAGALWLTWRGLGRAGRAVRRPAAGLPGRNTG</sequence>
<evidence type="ECO:0000256" key="6">
    <source>
        <dbReference type="SAM" id="Phobius"/>
    </source>
</evidence>
<feature type="transmembrane region" description="Helical" evidence="6">
    <location>
        <begin position="241"/>
        <end position="263"/>
    </location>
</feature>
<accession>E6WT30</accession>
<dbReference type="HOGENOM" id="CLU_054944_0_1_6"/>
<evidence type="ECO:0000256" key="3">
    <source>
        <dbReference type="ARBA" id="ARBA00022692"/>
    </source>
</evidence>
<keyword evidence="5 6" id="KW-0472">Membrane</keyword>
<feature type="transmembrane region" description="Helical" evidence="6">
    <location>
        <begin position="191"/>
        <end position="213"/>
    </location>
</feature>
<feature type="transmembrane region" description="Helical" evidence="6">
    <location>
        <begin position="48"/>
        <end position="72"/>
    </location>
</feature>
<dbReference type="AlphaFoldDB" id="E6WT30"/>
<feature type="transmembrane region" description="Helical" evidence="6">
    <location>
        <begin position="16"/>
        <end position="36"/>
    </location>
</feature>
<proteinExistence type="predicted"/>
<dbReference type="EMBL" id="CP002446">
    <property type="protein sequence ID" value="ADV27259.1"/>
    <property type="molecule type" value="Genomic_DNA"/>
</dbReference>
<comment type="subcellular location">
    <subcellularLocation>
        <location evidence="1">Cell membrane</location>
        <topology evidence="1">Multi-pass membrane protein</topology>
    </subcellularLocation>
</comment>
<feature type="transmembrane region" description="Helical" evidence="6">
    <location>
        <begin position="84"/>
        <end position="105"/>
    </location>
</feature>
<evidence type="ECO:0000256" key="2">
    <source>
        <dbReference type="ARBA" id="ARBA00022475"/>
    </source>
</evidence>
<feature type="transmembrane region" description="Helical" evidence="6">
    <location>
        <begin position="162"/>
        <end position="179"/>
    </location>
</feature>
<evidence type="ECO:0000313" key="8">
    <source>
        <dbReference type="Proteomes" id="UP000008632"/>
    </source>
</evidence>
<protein>
    <submittedName>
        <fullName evidence="7">Cytochrome c oxidase caa3-type, assembly factor CtaG-related protein</fullName>
    </submittedName>
</protein>
<evidence type="ECO:0000256" key="1">
    <source>
        <dbReference type="ARBA" id="ARBA00004651"/>
    </source>
</evidence>
<keyword evidence="8" id="KW-1185">Reference proteome</keyword>
<reference evidence="7 8" key="1">
    <citation type="submission" date="2011-01" db="EMBL/GenBank/DDBJ databases">
        <title>Complete sequence of Pseudoxanthomonas suwonensis 11-1.</title>
        <authorList>
            <consortium name="US DOE Joint Genome Institute"/>
            <person name="Lucas S."/>
            <person name="Copeland A."/>
            <person name="Lapidus A."/>
            <person name="Cheng J.-F."/>
            <person name="Goodwin L."/>
            <person name="Pitluck S."/>
            <person name="Teshima H."/>
            <person name="Detter J.C."/>
            <person name="Han C."/>
            <person name="Tapia R."/>
            <person name="Land M."/>
            <person name="Hauser L."/>
            <person name="Kyrpides N."/>
            <person name="Ivanova N."/>
            <person name="Ovchinnikova G."/>
            <person name="Siebers A.K."/>
            <person name="Allgaier M."/>
            <person name="Thelen M.P."/>
            <person name="Hugenholtz P."/>
            <person name="Gladden J."/>
            <person name="Woyke T."/>
        </authorList>
    </citation>
    <scope>NUCLEOTIDE SEQUENCE [LARGE SCALE GENOMIC DNA]</scope>
    <source>
        <strain evidence="8">11-1</strain>
    </source>
</reference>
<dbReference type="InterPro" id="IPR019108">
    <property type="entry name" value="Caa3_assmbl_CtaG-rel"/>
</dbReference>
<name>E6WT30_PSEUU</name>
<dbReference type="eggNOG" id="COG3336">
    <property type="taxonomic scope" value="Bacteria"/>
</dbReference>
<keyword evidence="2" id="KW-1003">Cell membrane</keyword>
<evidence type="ECO:0000313" key="7">
    <source>
        <dbReference type="EMBL" id="ADV27259.1"/>
    </source>
</evidence>
<dbReference type="STRING" id="743721.Psesu_1412"/>
<organism evidence="7 8">
    <name type="scientific">Pseudoxanthomonas suwonensis (strain 11-1)</name>
    <dbReference type="NCBI Taxonomy" id="743721"/>
    <lineage>
        <taxon>Bacteria</taxon>
        <taxon>Pseudomonadati</taxon>
        <taxon>Pseudomonadota</taxon>
        <taxon>Gammaproteobacteria</taxon>
        <taxon>Lysobacterales</taxon>
        <taxon>Lysobacteraceae</taxon>
        <taxon>Pseudoxanthomonas</taxon>
    </lineage>
</organism>
<gene>
    <name evidence="7" type="ordered locus">Psesu_1412</name>
</gene>
<keyword evidence="3 6" id="KW-0812">Transmembrane</keyword>
<feature type="transmembrane region" description="Helical" evidence="6">
    <location>
        <begin position="126"/>
        <end position="146"/>
    </location>
</feature>
<dbReference type="GO" id="GO:0005886">
    <property type="term" value="C:plasma membrane"/>
    <property type="evidence" value="ECO:0007669"/>
    <property type="project" value="UniProtKB-SubCell"/>
</dbReference>
<evidence type="ECO:0000256" key="5">
    <source>
        <dbReference type="ARBA" id="ARBA00023136"/>
    </source>
</evidence>
<dbReference type="Proteomes" id="UP000008632">
    <property type="component" value="Chromosome"/>
</dbReference>